<feature type="compositionally biased region" description="Gly residues" evidence="1">
    <location>
        <begin position="329"/>
        <end position="376"/>
    </location>
</feature>
<proteinExistence type="predicted"/>
<evidence type="ECO:0000256" key="2">
    <source>
        <dbReference type="SAM" id="Phobius"/>
    </source>
</evidence>
<feature type="compositionally biased region" description="Low complexity" evidence="1">
    <location>
        <begin position="377"/>
        <end position="392"/>
    </location>
</feature>
<feature type="compositionally biased region" description="Gly residues" evidence="1">
    <location>
        <begin position="279"/>
        <end position="322"/>
    </location>
</feature>
<dbReference type="AlphaFoldDB" id="A0A543F9V9"/>
<keyword evidence="2 3" id="KW-0812">Transmembrane</keyword>
<comment type="caution">
    <text evidence="3">The sequence shown here is derived from an EMBL/GenBank/DDBJ whole genome shotgun (WGS) entry which is preliminary data.</text>
</comment>
<feature type="transmembrane region" description="Helical" evidence="2">
    <location>
        <begin position="81"/>
        <end position="102"/>
    </location>
</feature>
<feature type="compositionally biased region" description="Basic and acidic residues" evidence="1">
    <location>
        <begin position="231"/>
        <end position="243"/>
    </location>
</feature>
<dbReference type="Gene3D" id="1.10.287.1260">
    <property type="match status" value="1"/>
</dbReference>
<protein>
    <submittedName>
        <fullName evidence="3">Putative transporter (Transmembrane protein)</fullName>
    </submittedName>
</protein>
<name>A0A543F9V9_9NOCA</name>
<reference evidence="3 4" key="1">
    <citation type="submission" date="2019-06" db="EMBL/GenBank/DDBJ databases">
        <title>Sequencing the genomes of 1000 actinobacteria strains.</title>
        <authorList>
            <person name="Klenk H.-P."/>
        </authorList>
    </citation>
    <scope>NUCLEOTIDE SEQUENCE [LARGE SCALE GENOMIC DNA]</scope>
    <source>
        <strain evidence="3 4">DSM 103495</strain>
    </source>
</reference>
<keyword evidence="4" id="KW-1185">Reference proteome</keyword>
<feature type="transmembrane region" description="Helical" evidence="2">
    <location>
        <begin position="122"/>
        <end position="142"/>
    </location>
</feature>
<dbReference type="Proteomes" id="UP000316331">
    <property type="component" value="Unassembled WGS sequence"/>
</dbReference>
<dbReference type="EMBL" id="VFPG01000001">
    <property type="protein sequence ID" value="TQM30618.1"/>
    <property type="molecule type" value="Genomic_DNA"/>
</dbReference>
<dbReference type="InterPro" id="IPR008910">
    <property type="entry name" value="MSC_TM_helix"/>
</dbReference>
<feature type="region of interest" description="Disordered" evidence="1">
    <location>
        <begin position="231"/>
        <end position="392"/>
    </location>
</feature>
<feature type="transmembrane region" description="Helical" evidence="2">
    <location>
        <begin position="154"/>
        <end position="173"/>
    </location>
</feature>
<sequence length="392" mass="40809">MYTSSLAIDFQQGLSDAWSSIATFVPKLAGFLVILLIGWIVAKAVAKIVDKVLERVGFDRLVERGGIRRMLERSKYDASDLLAKLAYYAILLIALQLGFGVFGPNPVSDLLAGIVSWLPRAAVAIVIIVVAGAIAHAVRELVTNALGGLSYGRMLGTLAAVFVWGVGIIAALNQIGIATTVTTPILIAVLATVGGILVVGVGGGLVRPMQRRWDNWLRNLEQEVPAMRGHAEAYQRGREDASREQQWAAQPARTQQLTPEEAMAGGRQQGGYPQQQGGYVEGQGAGYGQGPGGGYPQGGQGGTYPQGGQRGGYPEGGGYTEGGGRHGYPEGGQGGGYPQQGGQGGAYPQQGGRGAGYPQGGQGGTYPQGGQGGYPQGGSEYTEYGGESPDTR</sequence>
<feature type="transmembrane region" description="Helical" evidence="2">
    <location>
        <begin position="28"/>
        <end position="46"/>
    </location>
</feature>
<keyword evidence="2" id="KW-0472">Membrane</keyword>
<organism evidence="3 4">
    <name type="scientific">Nocardia bhagyanarayanae</name>
    <dbReference type="NCBI Taxonomy" id="1215925"/>
    <lineage>
        <taxon>Bacteria</taxon>
        <taxon>Bacillati</taxon>
        <taxon>Actinomycetota</taxon>
        <taxon>Actinomycetes</taxon>
        <taxon>Mycobacteriales</taxon>
        <taxon>Nocardiaceae</taxon>
        <taxon>Nocardia</taxon>
    </lineage>
</organism>
<evidence type="ECO:0000313" key="3">
    <source>
        <dbReference type="EMBL" id="TQM30618.1"/>
    </source>
</evidence>
<dbReference type="OrthoDB" id="5184470at2"/>
<feature type="compositionally biased region" description="Polar residues" evidence="1">
    <location>
        <begin position="244"/>
        <end position="258"/>
    </location>
</feature>
<keyword evidence="2" id="KW-1133">Transmembrane helix</keyword>
<accession>A0A543F9V9</accession>
<evidence type="ECO:0000256" key="1">
    <source>
        <dbReference type="SAM" id="MobiDB-lite"/>
    </source>
</evidence>
<feature type="transmembrane region" description="Helical" evidence="2">
    <location>
        <begin position="185"/>
        <end position="206"/>
    </location>
</feature>
<evidence type="ECO:0000313" key="4">
    <source>
        <dbReference type="Proteomes" id="UP000316331"/>
    </source>
</evidence>
<dbReference type="Pfam" id="PF05552">
    <property type="entry name" value="MS_channel_1st_1"/>
    <property type="match status" value="2"/>
</dbReference>
<gene>
    <name evidence="3" type="ORF">FB390_2252</name>
</gene>